<evidence type="ECO:0000256" key="1">
    <source>
        <dbReference type="SAM" id="MobiDB-lite"/>
    </source>
</evidence>
<feature type="region of interest" description="Disordered" evidence="1">
    <location>
        <begin position="289"/>
        <end position="327"/>
    </location>
</feature>
<protein>
    <submittedName>
        <fullName evidence="3">Uncharacterized protein</fullName>
    </submittedName>
</protein>
<name>A0AAX4I5K4_9PEZI</name>
<evidence type="ECO:0000256" key="2">
    <source>
        <dbReference type="SAM" id="SignalP"/>
    </source>
</evidence>
<proteinExistence type="predicted"/>
<gene>
    <name evidence="3" type="ORF">CDEST_03495</name>
</gene>
<dbReference type="AlphaFoldDB" id="A0AAX4I5K4"/>
<keyword evidence="2" id="KW-0732">Signal</keyword>
<dbReference type="GeneID" id="87939998"/>
<accession>A0AAX4I5K4</accession>
<dbReference type="RefSeq" id="XP_062775705.1">
    <property type="nucleotide sequence ID" value="XM_062919654.1"/>
</dbReference>
<keyword evidence="4" id="KW-1185">Reference proteome</keyword>
<evidence type="ECO:0000313" key="4">
    <source>
        <dbReference type="Proteomes" id="UP001322277"/>
    </source>
</evidence>
<feature type="chain" id="PRO_5043679782" evidence="2">
    <location>
        <begin position="29"/>
        <end position="327"/>
    </location>
</feature>
<feature type="signal peptide" evidence="2">
    <location>
        <begin position="1"/>
        <end position="28"/>
    </location>
</feature>
<dbReference type="Proteomes" id="UP001322277">
    <property type="component" value="Chromosome 2"/>
</dbReference>
<organism evidence="3 4">
    <name type="scientific">Colletotrichum destructivum</name>
    <dbReference type="NCBI Taxonomy" id="34406"/>
    <lineage>
        <taxon>Eukaryota</taxon>
        <taxon>Fungi</taxon>
        <taxon>Dikarya</taxon>
        <taxon>Ascomycota</taxon>
        <taxon>Pezizomycotina</taxon>
        <taxon>Sordariomycetes</taxon>
        <taxon>Hypocreomycetidae</taxon>
        <taxon>Glomerellales</taxon>
        <taxon>Glomerellaceae</taxon>
        <taxon>Colletotrichum</taxon>
        <taxon>Colletotrichum destructivum species complex</taxon>
    </lineage>
</organism>
<sequence length="327" mass="35485">MGTCCVSVRILVIFLPFLLILLRPACRPTKPEEHSVYCSKNYFAAGIEGQGVPHWKRLCALHPPPDLTQHERQQPQCGPELLAHSSTNHFDDPCPPPRMVFGASPKSLQRCKGNSTLPIASVSGGFSINPASALYRDTIRHRSLPVAGRASTTNTTPGEDIVMSSTAANQGSDNLLRSRLYHHLAILAQPVHSSSSFFLSPLPCFSPVVLGSSNISQADVEACRNTTPRAPVLPAQETQDGHSRLHAFESDDQLDSHSIHRTGSVERKKSRTQRVNTVIAAVDRLIPSKVNGAPAQGQRTNHDQNTDLRGAGAQFSDVLDNSDNNSQ</sequence>
<dbReference type="EMBL" id="CP137306">
    <property type="protein sequence ID" value="WQF78481.1"/>
    <property type="molecule type" value="Genomic_DNA"/>
</dbReference>
<evidence type="ECO:0000313" key="3">
    <source>
        <dbReference type="EMBL" id="WQF78481.1"/>
    </source>
</evidence>
<reference evidence="4" key="1">
    <citation type="journal article" date="2023" name="bioRxiv">
        <title>Complete genome of the Medicago anthracnose fungus, Colletotrichum destructivum, reveals a mini-chromosome-like region within a core chromosome.</title>
        <authorList>
            <person name="Lapalu N."/>
            <person name="Simon A."/>
            <person name="Lu A."/>
            <person name="Plaumann P.-L."/>
            <person name="Amselem J."/>
            <person name="Pigne S."/>
            <person name="Auger A."/>
            <person name="Koch C."/>
            <person name="Dallery J.-F."/>
            <person name="O'Connell R.J."/>
        </authorList>
    </citation>
    <scope>NUCLEOTIDE SEQUENCE [LARGE SCALE GENOMIC DNA]</scope>
    <source>
        <strain evidence="4">CBS 520.97</strain>
    </source>
</reference>
<dbReference type="KEGG" id="cdet:87939998"/>